<dbReference type="AlphaFoldDB" id="A0A6B2NNY3"/>
<keyword evidence="2" id="KW-0328">Glycosyltransferase</keyword>
<feature type="domain" description="Phosphoribosyltransferase" evidence="1">
    <location>
        <begin position="23"/>
        <end position="171"/>
    </location>
</feature>
<accession>A0A6B2NNY3</accession>
<dbReference type="InterPro" id="IPR000836">
    <property type="entry name" value="PRTase_dom"/>
</dbReference>
<name>A0A6B2NNY3_9RHOB</name>
<proteinExistence type="predicted"/>
<gene>
    <name evidence="2" type="ORF">G0P99_08920</name>
</gene>
<keyword evidence="2" id="KW-0808">Transferase</keyword>
<dbReference type="Gene3D" id="3.40.50.2020">
    <property type="match status" value="1"/>
</dbReference>
<sequence length="213" mass="23034">MFRDRNDAGRQLLHRLPPLDPAETVVIALPRGGVPVAEVIAQGITAPLDVVFVRKVGLPGQRELAVAAVTNGDSPVLTVNEEVARHAGLDSERIWVLAQAELETIARRRAQYLGTRVPVPVKDKTVVVVDDGIATGATMRASLRSLRKRGAARLIVAVPVGPEETLVELHGEADEIICLATPRPFRAVGLHYQRFDQVTDEEVIAALSRATAR</sequence>
<dbReference type="InterPro" id="IPR029057">
    <property type="entry name" value="PRTase-like"/>
</dbReference>
<protein>
    <submittedName>
        <fullName evidence="2">Phosphoribosyltransferase</fullName>
    </submittedName>
</protein>
<dbReference type="RefSeq" id="WP_164129023.1">
    <property type="nucleotide sequence ID" value="NZ_JAAGOX010000011.1"/>
</dbReference>
<evidence type="ECO:0000259" key="1">
    <source>
        <dbReference type="Pfam" id="PF00156"/>
    </source>
</evidence>
<dbReference type="GO" id="GO:0016757">
    <property type="term" value="F:glycosyltransferase activity"/>
    <property type="evidence" value="ECO:0007669"/>
    <property type="project" value="UniProtKB-KW"/>
</dbReference>
<dbReference type="CDD" id="cd06223">
    <property type="entry name" value="PRTases_typeI"/>
    <property type="match status" value="1"/>
</dbReference>
<dbReference type="SUPFAM" id="SSF53271">
    <property type="entry name" value="PRTase-like"/>
    <property type="match status" value="1"/>
</dbReference>
<evidence type="ECO:0000313" key="2">
    <source>
        <dbReference type="EMBL" id="NDW45078.1"/>
    </source>
</evidence>
<dbReference type="Pfam" id="PF00156">
    <property type="entry name" value="Pribosyltran"/>
    <property type="match status" value="1"/>
</dbReference>
<dbReference type="EMBL" id="JAAGOX010000011">
    <property type="protein sequence ID" value="NDW45078.1"/>
    <property type="molecule type" value="Genomic_DNA"/>
</dbReference>
<organism evidence="2">
    <name type="scientific">Ruegeria sp. PrR005</name>
    <dbReference type="NCBI Taxonomy" id="2706882"/>
    <lineage>
        <taxon>Bacteria</taxon>
        <taxon>Pseudomonadati</taxon>
        <taxon>Pseudomonadota</taxon>
        <taxon>Alphaproteobacteria</taxon>
        <taxon>Rhodobacterales</taxon>
        <taxon>Roseobacteraceae</taxon>
        <taxon>Ruegeria</taxon>
    </lineage>
</organism>
<dbReference type="Gene3D" id="3.30.1310.20">
    <property type="entry name" value="PRTase-like"/>
    <property type="match status" value="1"/>
</dbReference>
<reference evidence="2" key="1">
    <citation type="submission" date="2020-02" db="EMBL/GenBank/DDBJ databases">
        <title>Delineation of the pyrene-degrading pathway in Roseobacter clade bacteria by genomic analysis.</title>
        <authorList>
            <person name="Zhou H."/>
            <person name="Wang H."/>
        </authorList>
    </citation>
    <scope>NUCLEOTIDE SEQUENCE</scope>
    <source>
        <strain evidence="2">PrR005</strain>
    </source>
</reference>
<comment type="caution">
    <text evidence="2">The sequence shown here is derived from an EMBL/GenBank/DDBJ whole genome shotgun (WGS) entry which is preliminary data.</text>
</comment>